<proteinExistence type="predicted"/>
<gene>
    <name evidence="1" type="ORF">PBLR_14491</name>
</gene>
<organism evidence="1 2">
    <name type="scientific">Paenibacillus alvei</name>
    <name type="common">Bacillus alvei</name>
    <dbReference type="NCBI Taxonomy" id="44250"/>
    <lineage>
        <taxon>Bacteria</taxon>
        <taxon>Bacillati</taxon>
        <taxon>Bacillota</taxon>
        <taxon>Bacilli</taxon>
        <taxon>Bacillales</taxon>
        <taxon>Paenibacillaceae</taxon>
        <taxon>Paenibacillus</taxon>
    </lineage>
</organism>
<dbReference type="Proteomes" id="UP000304148">
    <property type="component" value="Chromosome"/>
</dbReference>
<name>A0A383RI96_PAEAL</name>
<reference evidence="2" key="1">
    <citation type="submission" date="2018-08" db="EMBL/GenBank/DDBJ databases">
        <authorList>
            <person name="Chevrot R."/>
        </authorList>
    </citation>
    <scope>NUCLEOTIDE SEQUENCE [LARGE SCALE GENOMIC DNA]</scope>
</reference>
<evidence type="ECO:0000313" key="1">
    <source>
        <dbReference type="EMBL" id="SYX86069.1"/>
    </source>
</evidence>
<dbReference type="EMBL" id="LS992241">
    <property type="protein sequence ID" value="SYX86069.1"/>
    <property type="molecule type" value="Genomic_DNA"/>
</dbReference>
<dbReference type="AlphaFoldDB" id="A0A383RI96"/>
<sequence length="20" mass="2482">MREAGPYFIFFKDNIEIDYL</sequence>
<accession>A0A383RI96</accession>
<protein>
    <submittedName>
        <fullName evidence="1">Uncharacterized protein</fullName>
    </submittedName>
</protein>
<evidence type="ECO:0000313" key="2">
    <source>
        <dbReference type="Proteomes" id="UP000304148"/>
    </source>
</evidence>